<evidence type="ECO:0000256" key="2">
    <source>
        <dbReference type="ARBA" id="ARBA00022491"/>
    </source>
</evidence>
<gene>
    <name evidence="8" type="primary">perR_3</name>
    <name evidence="8" type="ORF">MOOR_23150</name>
</gene>
<dbReference type="InterPro" id="IPR036390">
    <property type="entry name" value="WH_DNA-bd_sf"/>
</dbReference>
<dbReference type="RefSeq" id="WP_071521371.1">
    <property type="nucleotide sequence ID" value="NZ_MIHH01000017.1"/>
</dbReference>
<dbReference type="CDD" id="cd07153">
    <property type="entry name" value="Fur_like"/>
    <property type="match status" value="1"/>
</dbReference>
<keyword evidence="4" id="KW-0805">Transcription regulation</keyword>
<protein>
    <submittedName>
        <fullName evidence="8">Transcriptional regulator PerR</fullName>
    </submittedName>
</protein>
<dbReference type="Gene3D" id="1.10.10.10">
    <property type="entry name" value="Winged helix-like DNA-binding domain superfamily/Winged helix DNA-binding domain"/>
    <property type="match status" value="1"/>
</dbReference>
<dbReference type="Proteomes" id="UP000182743">
    <property type="component" value="Unassembled WGS sequence"/>
</dbReference>
<dbReference type="Gene3D" id="3.30.1490.190">
    <property type="match status" value="1"/>
</dbReference>
<dbReference type="GO" id="GO:0045892">
    <property type="term" value="P:negative regulation of DNA-templated transcription"/>
    <property type="evidence" value="ECO:0007669"/>
    <property type="project" value="TreeGrafter"/>
</dbReference>
<evidence type="ECO:0000256" key="6">
    <source>
        <dbReference type="ARBA" id="ARBA00023163"/>
    </source>
</evidence>
<feature type="binding site" evidence="7">
    <location>
        <position position="100"/>
    </location>
    <ligand>
        <name>Zn(2+)</name>
        <dbReference type="ChEBI" id="CHEBI:29105"/>
    </ligand>
</feature>
<keyword evidence="6" id="KW-0804">Transcription</keyword>
<evidence type="ECO:0000313" key="8">
    <source>
        <dbReference type="EMBL" id="OIQ08035.1"/>
    </source>
</evidence>
<dbReference type="PANTHER" id="PTHR33202:SF7">
    <property type="entry name" value="FERRIC UPTAKE REGULATION PROTEIN"/>
    <property type="match status" value="1"/>
</dbReference>
<sequence length="141" mass="16245">MVAGVALDPEKFKKSERRLTPQRQAVLKAFLELSPREHPTAESIYHVARRYCPTVGMATVYRSLYLFVQMGIIVKAPTLNGTARYEMNQTPHNHFICLKCGRTYEFRRRQEPLAEREIEKAGFEVISASIIFFGYCPACRE</sequence>
<comment type="cofactor">
    <cofactor evidence="7">
        <name>Zn(2+)</name>
        <dbReference type="ChEBI" id="CHEBI:29105"/>
    </cofactor>
    <text evidence="7">Binds 1 zinc ion per subunit.</text>
</comment>
<keyword evidence="3 7" id="KW-0862">Zinc</keyword>
<organism evidence="8 9">
    <name type="scientific">Neomoorella thermoacetica</name>
    <name type="common">Clostridium thermoaceticum</name>
    <dbReference type="NCBI Taxonomy" id="1525"/>
    <lineage>
        <taxon>Bacteria</taxon>
        <taxon>Bacillati</taxon>
        <taxon>Bacillota</taxon>
        <taxon>Clostridia</taxon>
        <taxon>Neomoorellales</taxon>
        <taxon>Neomoorellaceae</taxon>
        <taxon>Neomoorella</taxon>
    </lineage>
</organism>
<keyword evidence="5" id="KW-0238">DNA-binding</keyword>
<dbReference type="SUPFAM" id="SSF46785">
    <property type="entry name" value="Winged helix' DNA-binding domain"/>
    <property type="match status" value="1"/>
</dbReference>
<dbReference type="PANTHER" id="PTHR33202">
    <property type="entry name" value="ZINC UPTAKE REGULATION PROTEIN"/>
    <property type="match status" value="1"/>
</dbReference>
<dbReference type="InterPro" id="IPR043135">
    <property type="entry name" value="Fur_C"/>
</dbReference>
<dbReference type="GO" id="GO:0008270">
    <property type="term" value="F:zinc ion binding"/>
    <property type="evidence" value="ECO:0007669"/>
    <property type="project" value="TreeGrafter"/>
</dbReference>
<evidence type="ECO:0000256" key="3">
    <source>
        <dbReference type="ARBA" id="ARBA00022833"/>
    </source>
</evidence>
<feature type="binding site" evidence="7">
    <location>
        <position position="139"/>
    </location>
    <ligand>
        <name>Zn(2+)</name>
        <dbReference type="ChEBI" id="CHEBI:29105"/>
    </ligand>
</feature>
<dbReference type="AlphaFoldDB" id="A0A1J5JMS9"/>
<keyword evidence="2" id="KW-0678">Repressor</keyword>
<evidence type="ECO:0000256" key="7">
    <source>
        <dbReference type="PIRSR" id="PIRSR602481-1"/>
    </source>
</evidence>
<dbReference type="InterPro" id="IPR002481">
    <property type="entry name" value="FUR"/>
</dbReference>
<evidence type="ECO:0000313" key="9">
    <source>
        <dbReference type="Proteomes" id="UP000182743"/>
    </source>
</evidence>
<feature type="binding site" evidence="7">
    <location>
        <position position="136"/>
    </location>
    <ligand>
        <name>Zn(2+)</name>
        <dbReference type="ChEBI" id="CHEBI:29105"/>
    </ligand>
</feature>
<comment type="similarity">
    <text evidence="1">Belongs to the Fur family.</text>
</comment>
<reference evidence="8 9" key="1">
    <citation type="submission" date="2016-08" db="EMBL/GenBank/DDBJ databases">
        <title>Genome-based comparison of Moorella thermoacetic strains.</title>
        <authorList>
            <person name="Poehlein A."/>
            <person name="Bengelsdorf F.R."/>
            <person name="Esser C."/>
            <person name="Duerre P."/>
            <person name="Daniel R."/>
        </authorList>
    </citation>
    <scope>NUCLEOTIDE SEQUENCE [LARGE SCALE GENOMIC DNA]</scope>
    <source>
        <strain evidence="8 9">DSM 11768</strain>
    </source>
</reference>
<dbReference type="EMBL" id="MIHH01000017">
    <property type="protein sequence ID" value="OIQ08035.1"/>
    <property type="molecule type" value="Genomic_DNA"/>
</dbReference>
<comment type="caution">
    <text evidence="8">The sequence shown here is derived from an EMBL/GenBank/DDBJ whole genome shotgun (WGS) entry which is preliminary data.</text>
</comment>
<proteinExistence type="inferred from homology"/>
<dbReference type="GO" id="GO:0000976">
    <property type="term" value="F:transcription cis-regulatory region binding"/>
    <property type="evidence" value="ECO:0007669"/>
    <property type="project" value="TreeGrafter"/>
</dbReference>
<evidence type="ECO:0000256" key="5">
    <source>
        <dbReference type="ARBA" id="ARBA00023125"/>
    </source>
</evidence>
<name>A0A1J5JMS9_NEOTH</name>
<evidence type="ECO:0000256" key="4">
    <source>
        <dbReference type="ARBA" id="ARBA00023015"/>
    </source>
</evidence>
<dbReference type="GO" id="GO:1900376">
    <property type="term" value="P:regulation of secondary metabolite biosynthetic process"/>
    <property type="evidence" value="ECO:0007669"/>
    <property type="project" value="TreeGrafter"/>
</dbReference>
<dbReference type="InterPro" id="IPR036388">
    <property type="entry name" value="WH-like_DNA-bd_sf"/>
</dbReference>
<evidence type="ECO:0000256" key="1">
    <source>
        <dbReference type="ARBA" id="ARBA00007957"/>
    </source>
</evidence>
<accession>A0A1J5JMS9</accession>
<dbReference type="Pfam" id="PF01475">
    <property type="entry name" value="FUR"/>
    <property type="match status" value="1"/>
</dbReference>
<feature type="binding site" evidence="7">
    <location>
        <position position="97"/>
    </location>
    <ligand>
        <name>Zn(2+)</name>
        <dbReference type="ChEBI" id="CHEBI:29105"/>
    </ligand>
</feature>
<dbReference type="GO" id="GO:0003700">
    <property type="term" value="F:DNA-binding transcription factor activity"/>
    <property type="evidence" value="ECO:0007669"/>
    <property type="project" value="InterPro"/>
</dbReference>
<keyword evidence="7" id="KW-0479">Metal-binding</keyword>